<dbReference type="InterPro" id="IPR023214">
    <property type="entry name" value="HAD_sf"/>
</dbReference>
<dbReference type="InterPro" id="IPR041492">
    <property type="entry name" value="HAD_2"/>
</dbReference>
<dbReference type="RefSeq" id="WP_153863597.1">
    <property type="nucleotide sequence ID" value="NZ_WJQS01000005.1"/>
</dbReference>
<dbReference type="Pfam" id="PF13419">
    <property type="entry name" value="HAD_2"/>
    <property type="match status" value="1"/>
</dbReference>
<dbReference type="EMBL" id="WJQS01000005">
    <property type="protein sequence ID" value="MRI85677.1"/>
    <property type="molecule type" value="Genomic_DNA"/>
</dbReference>
<keyword evidence="2" id="KW-1185">Reference proteome</keyword>
<dbReference type="SFLD" id="SFLDS00003">
    <property type="entry name" value="Haloacid_Dehalogenase"/>
    <property type="match status" value="1"/>
</dbReference>
<keyword evidence="1" id="KW-0378">Hydrolase</keyword>
<gene>
    <name evidence="1" type="ORF">GIY09_07250</name>
</gene>
<proteinExistence type="predicted"/>
<dbReference type="InterPro" id="IPR006439">
    <property type="entry name" value="HAD-SF_hydro_IA"/>
</dbReference>
<dbReference type="GO" id="GO:0008967">
    <property type="term" value="F:phosphoglycolate phosphatase activity"/>
    <property type="evidence" value="ECO:0007669"/>
    <property type="project" value="TreeGrafter"/>
</dbReference>
<dbReference type="NCBIfam" id="TIGR01549">
    <property type="entry name" value="HAD-SF-IA-v1"/>
    <property type="match status" value="1"/>
</dbReference>
<protein>
    <submittedName>
        <fullName evidence="1">HAD-IA family hydrolase</fullName>
    </submittedName>
</protein>
<dbReference type="PANTHER" id="PTHR43434:SF1">
    <property type="entry name" value="PHOSPHOGLYCOLATE PHOSPHATASE"/>
    <property type="match status" value="1"/>
</dbReference>
<dbReference type="InterPro" id="IPR050155">
    <property type="entry name" value="HAD-like_hydrolase_sf"/>
</dbReference>
<dbReference type="Proteomes" id="UP000430975">
    <property type="component" value="Unassembled WGS sequence"/>
</dbReference>
<dbReference type="SFLD" id="SFLDG01129">
    <property type="entry name" value="C1.5:_HAD__Beta-PGM__Phosphata"/>
    <property type="match status" value="1"/>
</dbReference>
<evidence type="ECO:0000313" key="1">
    <source>
        <dbReference type="EMBL" id="MRI85677.1"/>
    </source>
</evidence>
<accession>A0A6I2GCZ0</accession>
<name>A0A6I2GCZ0_9LACT</name>
<dbReference type="GO" id="GO:0005829">
    <property type="term" value="C:cytosol"/>
    <property type="evidence" value="ECO:0007669"/>
    <property type="project" value="TreeGrafter"/>
</dbReference>
<organism evidence="1 2">
    <name type="scientific">Fundicoccus ignavus</name>
    <dbReference type="NCBI Taxonomy" id="2664442"/>
    <lineage>
        <taxon>Bacteria</taxon>
        <taxon>Bacillati</taxon>
        <taxon>Bacillota</taxon>
        <taxon>Bacilli</taxon>
        <taxon>Lactobacillales</taxon>
        <taxon>Aerococcaceae</taxon>
        <taxon>Fundicoccus</taxon>
    </lineage>
</organism>
<dbReference type="InterPro" id="IPR036412">
    <property type="entry name" value="HAD-like_sf"/>
</dbReference>
<dbReference type="PANTHER" id="PTHR43434">
    <property type="entry name" value="PHOSPHOGLYCOLATE PHOSPHATASE"/>
    <property type="match status" value="1"/>
</dbReference>
<comment type="caution">
    <text evidence="1">The sequence shown here is derived from an EMBL/GenBank/DDBJ whole genome shotgun (WGS) entry which is preliminary data.</text>
</comment>
<evidence type="ECO:0000313" key="2">
    <source>
        <dbReference type="Proteomes" id="UP000430975"/>
    </source>
</evidence>
<dbReference type="Gene3D" id="3.40.50.1000">
    <property type="entry name" value="HAD superfamily/HAD-like"/>
    <property type="match status" value="1"/>
</dbReference>
<sequence>MIKAIIFDKDGTLIDLGNTWDEPTIHAMDVMMELTDLSLVEKVKFKQKMGVEATYIVPNSVVAAGSISEQAALLSEVVPLPITEIALKLEQLYLDYIVRSDVELNVIAHAESTLKALKENYVIGLVTNDNRSITEASLAKAGLNIYFDYIACADDFKPKPDPIALHDLSEKYGIQLDEMIYVGDSSVDMIYGKYTQAAIGFALEDEHLVHLSEADYIIRSFEQLPAIIQSINKGKKE</sequence>
<dbReference type="SUPFAM" id="SSF56784">
    <property type="entry name" value="HAD-like"/>
    <property type="match status" value="1"/>
</dbReference>
<dbReference type="GO" id="GO:0006281">
    <property type="term" value="P:DNA repair"/>
    <property type="evidence" value="ECO:0007669"/>
    <property type="project" value="TreeGrafter"/>
</dbReference>
<reference evidence="1 2" key="1">
    <citation type="submission" date="2019-11" db="EMBL/GenBank/DDBJ databases">
        <title>Characterisation of Fundicoccus ignavus gen. nov. sp. nov., a novel genus of the family Aerococcaceae isolated from bulk tank milk.</title>
        <authorList>
            <person name="Siebert A."/>
            <person name="Huptas C."/>
            <person name="Wenning M."/>
            <person name="Scherer S."/>
            <person name="Doll E.V."/>
        </authorList>
    </citation>
    <scope>NUCLEOTIDE SEQUENCE [LARGE SCALE GENOMIC DNA]</scope>
    <source>
        <strain evidence="1 2">WS4759</strain>
    </source>
</reference>
<dbReference type="AlphaFoldDB" id="A0A6I2GCZ0"/>